<evidence type="ECO:0000313" key="2">
    <source>
        <dbReference type="Proteomes" id="UP000032534"/>
    </source>
</evidence>
<dbReference type="AlphaFoldDB" id="A0A0D7X538"/>
<keyword evidence="2" id="KW-1185">Reference proteome</keyword>
<dbReference type="RefSeq" id="WP_044645488.1">
    <property type="nucleotide sequence ID" value="NZ_JTHP01000009.1"/>
</dbReference>
<dbReference type="Proteomes" id="UP000032534">
    <property type="component" value="Unassembled WGS sequence"/>
</dbReference>
<name>A0A0D7X538_9BACL</name>
<reference evidence="1 2" key="1">
    <citation type="submission" date="2014-11" db="EMBL/GenBank/DDBJ databases">
        <title>Draft Genome Sequences of Paenibacillus polymyxa NRRL B-30509 and Paenibacillus terrae NRRL B-30644, Strains from a Poultry Environment that Produce Tridecaptin A and Paenicidins.</title>
        <authorList>
            <person name="van Belkum M.J."/>
            <person name="Lohans C.T."/>
            <person name="Vederas J.C."/>
        </authorList>
    </citation>
    <scope>NUCLEOTIDE SEQUENCE [LARGE SCALE GENOMIC DNA]</scope>
    <source>
        <strain evidence="1 2">NRRL B-30644</strain>
    </source>
</reference>
<dbReference type="EMBL" id="JTHP01000009">
    <property type="protein sequence ID" value="KJD46344.1"/>
    <property type="molecule type" value="Genomic_DNA"/>
</dbReference>
<protein>
    <submittedName>
        <fullName evidence="1">Uncharacterized protein</fullName>
    </submittedName>
</protein>
<dbReference type="OrthoDB" id="2704383at2"/>
<evidence type="ECO:0000313" key="1">
    <source>
        <dbReference type="EMBL" id="KJD46344.1"/>
    </source>
</evidence>
<sequence length="115" mass="12879">MKNGKIKGINGRTQVDFVIDKNGKLVIGKRHHTLGNRDEVLAAGQLKINGQGEVRRIDNKSGHYRPTVVEASNYPELFEKAGVKVKGGWIELYKFEINKSGYLTEAEKVVSKKIK</sequence>
<accession>A0A0D7X538</accession>
<dbReference type="PATRIC" id="fig|159743.3.peg.1583"/>
<gene>
    <name evidence="1" type="ORF">QD47_07220</name>
</gene>
<organism evidence="1 2">
    <name type="scientific">Paenibacillus terrae</name>
    <dbReference type="NCBI Taxonomy" id="159743"/>
    <lineage>
        <taxon>Bacteria</taxon>
        <taxon>Bacillati</taxon>
        <taxon>Bacillota</taxon>
        <taxon>Bacilli</taxon>
        <taxon>Bacillales</taxon>
        <taxon>Paenibacillaceae</taxon>
        <taxon>Paenibacillus</taxon>
    </lineage>
</organism>
<proteinExistence type="predicted"/>
<comment type="caution">
    <text evidence="1">The sequence shown here is derived from an EMBL/GenBank/DDBJ whole genome shotgun (WGS) entry which is preliminary data.</text>
</comment>